<gene>
    <name evidence="2" type="ORF">DL347_20665</name>
</gene>
<dbReference type="Proteomes" id="UP000255541">
    <property type="component" value="Unassembled WGS sequence"/>
</dbReference>
<dbReference type="AlphaFoldDB" id="A0A7Z6QNA9"/>
<dbReference type="Pfam" id="PF12571">
    <property type="entry name" value="Phage_tail_fib"/>
    <property type="match status" value="1"/>
</dbReference>
<evidence type="ECO:0000313" key="2">
    <source>
        <dbReference type="EMBL" id="RDS89451.1"/>
    </source>
</evidence>
<sequence>MIDRNSQFMAILTNVGAAKLANANALGIPWNLTELGVGDANGADPMPSPAQTKLINEQRRAPLNQLRVDPVNAAVIIAEQVIPADVGGWWIREIGLYDSDGDLVAVSNCAPSFKPLLVQNTGKTQIIRMNFIVANTSSVVLKIDPSVVLATREYVDLQIIEALAKLDSKRSVRAVTTANIVLSGPQQSDGVALVVGDRVLVAKQTAAKDNGLYVVAAGAWVRVSDADSSLEVTPGMFVSVEEGTVNGDSVWQLVTDAPIVLGTTALTFEVVAGRTGVVAGTYRSLTVDKLGRVIAGTNPTTLAGAGITDAMPIGAGGLMTSAPMVAGAISNLPTTQFFAASEGNSTDIPAGMTYAVGMHIKYPGAVGAYALDIVSSVTAEDFRIRYTGAGGPAVYRTLWHSGNFDPASKMPVSGGSYSPSFYSLRIDQTSLPINVPGGFLSYGTDGQFTKCFNFVCNKSNGTGGFSWRTVNSDNSGTGPTMYYSYEGLLTVPSLAVSGVATVPTLDMSDTSKRIANTEFVKGWTSQYPNRDSISSLGLAGGDKSQPYMRKDTTGELVMLQPLKPKDTALLAASGWSKNADTGEIKQWVEVAVDDISTFKLLSVSWPFQFPNSFLNAQITFRIPATGNIGCASVGSYHSATASGCTIRVEEYSGVLQAGMVAIVEARGY</sequence>
<dbReference type="PANTHER" id="PTHR35191:SF1">
    <property type="entry name" value="PROPHAGE SIDE TAIL FIBER PROTEIN HOMOLOG STFQ-RELATED"/>
    <property type="match status" value="1"/>
</dbReference>
<accession>A0A7Z6QNA9</accession>
<proteinExistence type="predicted"/>
<evidence type="ECO:0000313" key="3">
    <source>
        <dbReference type="Proteomes" id="UP000255541"/>
    </source>
</evidence>
<organism evidence="2 3">
    <name type="scientific">Pseudomonas fluorescens</name>
    <dbReference type="NCBI Taxonomy" id="294"/>
    <lineage>
        <taxon>Bacteria</taxon>
        <taxon>Pseudomonadati</taxon>
        <taxon>Pseudomonadota</taxon>
        <taxon>Gammaproteobacteria</taxon>
        <taxon>Pseudomonadales</taxon>
        <taxon>Pseudomonadaceae</taxon>
        <taxon>Pseudomonas</taxon>
    </lineage>
</organism>
<dbReference type="InterPro" id="IPR022225">
    <property type="entry name" value="Phage_tail_fibre_N"/>
</dbReference>
<dbReference type="RefSeq" id="WP_115487755.1">
    <property type="nucleotide sequence ID" value="NZ_QRBA01000011.1"/>
</dbReference>
<name>A0A7Z6QNA9_PSEFL</name>
<comment type="caution">
    <text evidence="2">The sequence shown here is derived from an EMBL/GenBank/DDBJ whole genome shotgun (WGS) entry which is preliminary data.</text>
</comment>
<dbReference type="PANTHER" id="PTHR35191">
    <property type="entry name" value="PROPHAGE SIDE TAIL FIBER PROTEIN HOMOLOG STFQ-RELATED"/>
    <property type="match status" value="1"/>
</dbReference>
<dbReference type="Gene3D" id="2.60.40.3940">
    <property type="match status" value="1"/>
</dbReference>
<evidence type="ECO:0000259" key="1">
    <source>
        <dbReference type="Pfam" id="PF12571"/>
    </source>
</evidence>
<reference evidence="2 3" key="1">
    <citation type="submission" date="2018-07" db="EMBL/GenBank/DDBJ databases">
        <title>Draft Genome Sequence of Pseudomonas fluorescens AHK-1 associated with canker disease of kiwifruit.</title>
        <authorList>
            <person name="Wu Z."/>
        </authorList>
    </citation>
    <scope>NUCLEOTIDE SEQUENCE [LARGE SCALE GENOMIC DNA]</scope>
    <source>
        <strain evidence="2 3">AHK-1</strain>
    </source>
</reference>
<protein>
    <recommendedName>
        <fullName evidence="1">Phage tail fibre protein N-terminal domain-containing protein</fullName>
    </recommendedName>
</protein>
<dbReference type="EMBL" id="QRBA01000011">
    <property type="protein sequence ID" value="RDS89451.1"/>
    <property type="molecule type" value="Genomic_DNA"/>
</dbReference>
<dbReference type="InterPro" id="IPR051934">
    <property type="entry name" value="Phage_Tail_Fiber_Structural"/>
</dbReference>
<feature type="domain" description="Phage tail fibre protein N-terminal" evidence="1">
    <location>
        <begin position="6"/>
        <end position="152"/>
    </location>
</feature>